<organism evidence="2 3">
    <name type="scientific">Gelidibacter salicanalis</name>
    <dbReference type="NCBI Taxonomy" id="291193"/>
    <lineage>
        <taxon>Bacteria</taxon>
        <taxon>Pseudomonadati</taxon>
        <taxon>Bacteroidota</taxon>
        <taxon>Flavobacteriia</taxon>
        <taxon>Flavobacteriales</taxon>
        <taxon>Flavobacteriaceae</taxon>
        <taxon>Gelidibacter</taxon>
    </lineage>
</organism>
<proteinExistence type="inferred from homology"/>
<dbReference type="InterPro" id="IPR036291">
    <property type="entry name" value="NAD(P)-bd_dom_sf"/>
</dbReference>
<dbReference type="SUPFAM" id="SSF51735">
    <property type="entry name" value="NAD(P)-binding Rossmann-fold domains"/>
    <property type="match status" value="1"/>
</dbReference>
<dbReference type="PRINTS" id="PR00081">
    <property type="entry name" value="GDHRDH"/>
</dbReference>
<dbReference type="CDD" id="cd05344">
    <property type="entry name" value="BKR_like_SDR_like"/>
    <property type="match status" value="1"/>
</dbReference>
<dbReference type="FunFam" id="3.40.50.720:FF:000084">
    <property type="entry name" value="Short-chain dehydrogenase reductase"/>
    <property type="match status" value="1"/>
</dbReference>
<comment type="caution">
    <text evidence="2">The sequence shown here is derived from an EMBL/GenBank/DDBJ whole genome shotgun (WGS) entry which is preliminary data.</text>
</comment>
<protein>
    <submittedName>
        <fullName evidence="2">SDR family oxidoreductase</fullName>
    </submittedName>
</protein>
<dbReference type="Gene3D" id="3.40.50.720">
    <property type="entry name" value="NAD(P)-binding Rossmann-like Domain"/>
    <property type="match status" value="1"/>
</dbReference>
<reference evidence="2 3" key="1">
    <citation type="submission" date="2020-09" db="EMBL/GenBank/DDBJ databases">
        <title>Draft genome of Gelidibacter salicanalis PAMC21136.</title>
        <authorList>
            <person name="Park H."/>
        </authorList>
    </citation>
    <scope>NUCLEOTIDE SEQUENCE [LARGE SCALE GENOMIC DNA]</scope>
    <source>
        <strain evidence="2 3">PAMC21136</strain>
    </source>
</reference>
<dbReference type="EMBL" id="JAEHJZ010000001">
    <property type="protein sequence ID" value="MBJ7879094.1"/>
    <property type="molecule type" value="Genomic_DNA"/>
</dbReference>
<dbReference type="PANTHER" id="PTHR42879">
    <property type="entry name" value="3-OXOACYL-(ACYL-CARRIER-PROTEIN) REDUCTASE"/>
    <property type="match status" value="1"/>
</dbReference>
<dbReference type="Proteomes" id="UP000662373">
    <property type="component" value="Unassembled WGS sequence"/>
</dbReference>
<name>A0A934KJT8_9FLAO</name>
<keyword evidence="3" id="KW-1185">Reference proteome</keyword>
<dbReference type="Pfam" id="PF13561">
    <property type="entry name" value="adh_short_C2"/>
    <property type="match status" value="1"/>
</dbReference>
<dbReference type="PANTHER" id="PTHR42879:SF6">
    <property type="entry name" value="NADPH-DEPENDENT REDUCTASE BACG"/>
    <property type="match status" value="1"/>
</dbReference>
<dbReference type="AlphaFoldDB" id="A0A934KJT8"/>
<evidence type="ECO:0000256" key="1">
    <source>
        <dbReference type="ARBA" id="ARBA00006484"/>
    </source>
</evidence>
<dbReference type="RefSeq" id="WP_199596546.1">
    <property type="nucleotide sequence ID" value="NZ_JAEHJZ010000001.1"/>
</dbReference>
<comment type="similarity">
    <text evidence="1">Belongs to the short-chain dehydrogenases/reductases (SDR) family.</text>
</comment>
<gene>
    <name evidence="2" type="ORF">JEM65_00285</name>
</gene>
<dbReference type="InterPro" id="IPR050259">
    <property type="entry name" value="SDR"/>
</dbReference>
<dbReference type="InterPro" id="IPR002347">
    <property type="entry name" value="SDR_fam"/>
</dbReference>
<sequence length="260" mass="27863">MDLQLNNKNALVCGSTAGIGKATAISLAAEGAKVTLVARNEAKLKQTISELPNPEKHSYIVADFSNPEELQRKVSEFISKNHGFHILLNNTGGPAGGPIFSAKLEEFGTAFTQHLKCNHVLVQVVVPFMKEQNFGRIINIISTSVKQPLDGLGVSNTIRGAVANWSKTLANELGQFGITVNNVLPGATETERLTGIIRNKANKSGHTEEEAANAMKSAVPARRFAKPEELAYAVTFLASERASYINGVNLPVDGGRTKSL</sequence>
<evidence type="ECO:0000313" key="2">
    <source>
        <dbReference type="EMBL" id="MBJ7879094.1"/>
    </source>
</evidence>
<evidence type="ECO:0000313" key="3">
    <source>
        <dbReference type="Proteomes" id="UP000662373"/>
    </source>
</evidence>
<accession>A0A934KJT8</accession>